<keyword evidence="1" id="KW-0472">Membrane</keyword>
<evidence type="ECO:0000313" key="2">
    <source>
        <dbReference type="EMBL" id="SDS82289.1"/>
    </source>
</evidence>
<name>A0A1H1VDL6_BRESA</name>
<sequence>MDLLILFIIGVCFTTIVFFVGRFACPRHDRVPLIEVDHVLLWTTLRRGCHALGSLGPMTGIDNDPPKGHHA</sequence>
<protein>
    <submittedName>
        <fullName evidence="2">Uncharacterized protein</fullName>
    </submittedName>
</protein>
<proteinExistence type="predicted"/>
<dbReference type="EMBL" id="LT629739">
    <property type="protein sequence ID" value="SDS82289.1"/>
    <property type="molecule type" value="Genomic_DNA"/>
</dbReference>
<evidence type="ECO:0000313" key="3">
    <source>
        <dbReference type="Proteomes" id="UP000199700"/>
    </source>
</evidence>
<feature type="transmembrane region" description="Helical" evidence="1">
    <location>
        <begin position="6"/>
        <end position="25"/>
    </location>
</feature>
<keyword evidence="1" id="KW-1133">Transmembrane helix</keyword>
<keyword evidence="1" id="KW-0812">Transmembrane</keyword>
<reference evidence="2" key="1">
    <citation type="submission" date="2016-10" db="EMBL/GenBank/DDBJ databases">
        <authorList>
            <person name="Varghese N."/>
            <person name="Submissions S."/>
        </authorList>
    </citation>
    <scope>NUCLEOTIDE SEQUENCE [LARGE SCALE GENOMIC DNA]</scope>
    <source>
        <strain evidence="2">DSM 22082</strain>
    </source>
</reference>
<keyword evidence="3" id="KW-1185">Reference proteome</keyword>
<organism evidence="2 3">
    <name type="scientific">Brevibacterium sandarakinum</name>
    <dbReference type="NCBI Taxonomy" id="629680"/>
    <lineage>
        <taxon>Bacteria</taxon>
        <taxon>Bacillati</taxon>
        <taxon>Actinomycetota</taxon>
        <taxon>Actinomycetes</taxon>
        <taxon>Micrococcales</taxon>
        <taxon>Brevibacteriaceae</taxon>
        <taxon>Brevibacterium</taxon>
    </lineage>
</organism>
<dbReference type="AlphaFoldDB" id="A0A1H1VDL6"/>
<gene>
    <name evidence="2" type="ORF">SAMN04489751_2966</name>
</gene>
<evidence type="ECO:0000256" key="1">
    <source>
        <dbReference type="SAM" id="Phobius"/>
    </source>
</evidence>
<accession>A0A1H1VDL6</accession>
<dbReference type="Proteomes" id="UP000199700">
    <property type="component" value="Chromosome"/>
</dbReference>